<dbReference type="Proteomes" id="UP000887565">
    <property type="component" value="Unplaced"/>
</dbReference>
<proteinExistence type="predicted"/>
<keyword evidence="2" id="KW-1185">Reference proteome</keyword>
<sequence length="80" mass="9118">MNKPTRTLTKKSEGQPSTGCYSEPTRESGLLDALSKMMFRTEQWADVFYHLTSQKNQLKKCDETFLAKKTITGQLISKNT</sequence>
<organism evidence="2 3">
    <name type="scientific">Romanomermis culicivorax</name>
    <name type="common">Nematode worm</name>
    <dbReference type="NCBI Taxonomy" id="13658"/>
    <lineage>
        <taxon>Eukaryota</taxon>
        <taxon>Metazoa</taxon>
        <taxon>Ecdysozoa</taxon>
        <taxon>Nematoda</taxon>
        <taxon>Enoplea</taxon>
        <taxon>Dorylaimia</taxon>
        <taxon>Mermithida</taxon>
        <taxon>Mermithoidea</taxon>
        <taxon>Mermithidae</taxon>
        <taxon>Romanomermis</taxon>
    </lineage>
</organism>
<dbReference type="AlphaFoldDB" id="A0A915J0M1"/>
<evidence type="ECO:0000313" key="3">
    <source>
        <dbReference type="WBParaSite" id="nRc.2.0.1.t19468-RA"/>
    </source>
</evidence>
<dbReference type="WBParaSite" id="nRc.2.0.1.t19468-RA">
    <property type="protein sequence ID" value="nRc.2.0.1.t19468-RA"/>
    <property type="gene ID" value="nRc.2.0.1.g19468"/>
</dbReference>
<feature type="region of interest" description="Disordered" evidence="1">
    <location>
        <begin position="1"/>
        <end position="25"/>
    </location>
</feature>
<reference evidence="3" key="1">
    <citation type="submission" date="2022-11" db="UniProtKB">
        <authorList>
            <consortium name="WormBaseParasite"/>
        </authorList>
    </citation>
    <scope>IDENTIFICATION</scope>
</reference>
<protein>
    <submittedName>
        <fullName evidence="3">Uncharacterized protein</fullName>
    </submittedName>
</protein>
<evidence type="ECO:0000313" key="2">
    <source>
        <dbReference type="Proteomes" id="UP000887565"/>
    </source>
</evidence>
<accession>A0A915J0M1</accession>
<name>A0A915J0M1_ROMCU</name>
<evidence type="ECO:0000256" key="1">
    <source>
        <dbReference type="SAM" id="MobiDB-lite"/>
    </source>
</evidence>